<proteinExistence type="predicted"/>
<evidence type="ECO:0000313" key="1">
    <source>
        <dbReference type="EMBL" id="SFN05487.1"/>
    </source>
</evidence>
<sequence>MYFVFMVNVFRVLVLSNENKKKYNTIQFYFTLA</sequence>
<gene>
    <name evidence="1" type="ORF">SAMN05421594_0677</name>
</gene>
<dbReference type="AlphaFoldDB" id="A0A1I4VWV8"/>
<dbReference type="Proteomes" id="UP000198769">
    <property type="component" value="Unassembled WGS sequence"/>
</dbReference>
<protein>
    <submittedName>
        <fullName evidence="1">Uncharacterized protein</fullName>
    </submittedName>
</protein>
<accession>A0A1I4VWV8</accession>
<organism evidence="1 2">
    <name type="scientific">Chryseobacterium oleae</name>
    <dbReference type="NCBI Taxonomy" id="491207"/>
    <lineage>
        <taxon>Bacteria</taxon>
        <taxon>Pseudomonadati</taxon>
        <taxon>Bacteroidota</taxon>
        <taxon>Flavobacteriia</taxon>
        <taxon>Flavobacteriales</taxon>
        <taxon>Weeksellaceae</taxon>
        <taxon>Chryseobacterium group</taxon>
        <taxon>Chryseobacterium</taxon>
    </lineage>
</organism>
<dbReference type="EMBL" id="FOVD01000001">
    <property type="protein sequence ID" value="SFN05487.1"/>
    <property type="molecule type" value="Genomic_DNA"/>
</dbReference>
<keyword evidence="2" id="KW-1185">Reference proteome</keyword>
<reference evidence="2" key="1">
    <citation type="submission" date="2016-10" db="EMBL/GenBank/DDBJ databases">
        <authorList>
            <person name="Varghese N."/>
            <person name="Submissions S."/>
        </authorList>
    </citation>
    <scope>NUCLEOTIDE SEQUENCE [LARGE SCALE GENOMIC DNA]</scope>
    <source>
        <strain evidence="2">DSM 25575</strain>
    </source>
</reference>
<name>A0A1I4VWV8_CHROL</name>
<evidence type="ECO:0000313" key="2">
    <source>
        <dbReference type="Proteomes" id="UP000198769"/>
    </source>
</evidence>